<comment type="caution">
    <text evidence="1">The sequence shown here is derived from an EMBL/GenBank/DDBJ whole genome shotgun (WGS) entry which is preliminary data.</text>
</comment>
<gene>
    <name evidence="1" type="ORF">K7432_018564</name>
</gene>
<name>A0ABR2WC13_9FUNG</name>
<organism evidence="1 2">
    <name type="scientific">Basidiobolus ranarum</name>
    <dbReference type="NCBI Taxonomy" id="34480"/>
    <lineage>
        <taxon>Eukaryota</taxon>
        <taxon>Fungi</taxon>
        <taxon>Fungi incertae sedis</taxon>
        <taxon>Zoopagomycota</taxon>
        <taxon>Entomophthoromycotina</taxon>
        <taxon>Basidiobolomycetes</taxon>
        <taxon>Basidiobolales</taxon>
        <taxon>Basidiobolaceae</taxon>
        <taxon>Basidiobolus</taxon>
    </lineage>
</organism>
<sequence length="114" mass="13235">MTIIYLTTIVLAYKWKYISQYLSTTMANPNNTPQSKEAFCQPYEEILKEIKTTHYMEVVSIKEAFSMQLKELLLKSAEQNLKVVKLSNKVVVVDQAMQELSQQNQWLSEQVISL</sequence>
<accession>A0ABR2WC13</accession>
<evidence type="ECO:0000313" key="1">
    <source>
        <dbReference type="EMBL" id="KAK9731802.1"/>
    </source>
</evidence>
<dbReference type="Proteomes" id="UP001479436">
    <property type="component" value="Unassembled WGS sequence"/>
</dbReference>
<dbReference type="EMBL" id="JASJQH010006539">
    <property type="protein sequence ID" value="KAK9731802.1"/>
    <property type="molecule type" value="Genomic_DNA"/>
</dbReference>
<proteinExistence type="predicted"/>
<protein>
    <submittedName>
        <fullName evidence="1">Uncharacterized protein</fullName>
    </submittedName>
</protein>
<evidence type="ECO:0000313" key="2">
    <source>
        <dbReference type="Proteomes" id="UP001479436"/>
    </source>
</evidence>
<reference evidence="1 2" key="1">
    <citation type="submission" date="2023-04" db="EMBL/GenBank/DDBJ databases">
        <title>Genome of Basidiobolus ranarum AG-B5.</title>
        <authorList>
            <person name="Stajich J.E."/>
            <person name="Carter-House D."/>
            <person name="Gryganskyi A."/>
        </authorList>
    </citation>
    <scope>NUCLEOTIDE SEQUENCE [LARGE SCALE GENOMIC DNA]</scope>
    <source>
        <strain evidence="1 2">AG-B5</strain>
    </source>
</reference>
<keyword evidence="2" id="KW-1185">Reference proteome</keyword>